<feature type="region of interest" description="Disordered" evidence="1">
    <location>
        <begin position="1"/>
        <end position="39"/>
    </location>
</feature>
<comment type="caution">
    <text evidence="2">The sequence shown here is derived from an EMBL/GenBank/DDBJ whole genome shotgun (WGS) entry which is preliminary data.</text>
</comment>
<protein>
    <recommendedName>
        <fullName evidence="4">Spo12-like protein</fullName>
    </recommendedName>
</protein>
<feature type="compositionally biased region" description="Polar residues" evidence="1">
    <location>
        <begin position="10"/>
        <end position="26"/>
    </location>
</feature>
<dbReference type="InterPro" id="IPR007727">
    <property type="entry name" value="Spo12"/>
</dbReference>
<evidence type="ECO:0000313" key="3">
    <source>
        <dbReference type="Proteomes" id="UP001590951"/>
    </source>
</evidence>
<evidence type="ECO:0000256" key="1">
    <source>
        <dbReference type="SAM" id="MobiDB-lite"/>
    </source>
</evidence>
<dbReference type="Pfam" id="PF05032">
    <property type="entry name" value="Spo12"/>
    <property type="match status" value="1"/>
</dbReference>
<proteinExistence type="predicted"/>
<accession>A0ABR4BBT2</accession>
<evidence type="ECO:0000313" key="2">
    <source>
        <dbReference type="EMBL" id="KAL2055312.1"/>
    </source>
</evidence>
<dbReference type="Proteomes" id="UP001590951">
    <property type="component" value="Unassembled WGS sequence"/>
</dbReference>
<name>A0ABR4BBT2_9LECA</name>
<gene>
    <name evidence="2" type="ORF">ABVK25_004650</name>
</gene>
<keyword evidence="3" id="KW-1185">Reference proteome</keyword>
<evidence type="ECO:0008006" key="4">
    <source>
        <dbReference type="Google" id="ProtNLM"/>
    </source>
</evidence>
<organism evidence="2 3">
    <name type="scientific">Lepraria finkii</name>
    <dbReference type="NCBI Taxonomy" id="1340010"/>
    <lineage>
        <taxon>Eukaryota</taxon>
        <taxon>Fungi</taxon>
        <taxon>Dikarya</taxon>
        <taxon>Ascomycota</taxon>
        <taxon>Pezizomycotina</taxon>
        <taxon>Lecanoromycetes</taxon>
        <taxon>OSLEUM clade</taxon>
        <taxon>Lecanoromycetidae</taxon>
        <taxon>Lecanorales</taxon>
        <taxon>Lecanorineae</taxon>
        <taxon>Stereocaulaceae</taxon>
        <taxon>Lepraria</taxon>
    </lineage>
</organism>
<reference evidence="2 3" key="1">
    <citation type="submission" date="2024-09" db="EMBL/GenBank/DDBJ databases">
        <title>Rethinking Asexuality: The Enigmatic Case of Functional Sexual Genes in Lepraria (Stereocaulaceae).</title>
        <authorList>
            <person name="Doellman M."/>
            <person name="Sun Y."/>
            <person name="Barcenas-Pena A."/>
            <person name="Lumbsch H.T."/>
            <person name="Grewe F."/>
        </authorList>
    </citation>
    <scope>NUCLEOTIDE SEQUENCE [LARGE SCALE GENOMIC DNA]</scope>
    <source>
        <strain evidence="2 3">Grewe 0041</strain>
    </source>
</reference>
<sequence length="119" mass="13217">MPSPHKPLASRSTNTSPTKPQTSEKPTATIGMDNEDANKPKSMEYHRQMLQNRLAEEKSSQVYISPSDTIMSPCTAKLSQYKTKHFMKSKPQSLFAKMDAVKKAEATKVEEGDGKDEVA</sequence>
<dbReference type="EMBL" id="JBHFEH010000012">
    <property type="protein sequence ID" value="KAL2055312.1"/>
    <property type="molecule type" value="Genomic_DNA"/>
</dbReference>